<organism evidence="2 3">
    <name type="scientific">Tepidibacter hydrothermalis</name>
    <dbReference type="NCBI Taxonomy" id="3036126"/>
    <lineage>
        <taxon>Bacteria</taxon>
        <taxon>Bacillati</taxon>
        <taxon>Bacillota</taxon>
        <taxon>Clostridia</taxon>
        <taxon>Peptostreptococcales</taxon>
        <taxon>Peptostreptococcaceae</taxon>
        <taxon>Tepidibacter</taxon>
    </lineage>
</organism>
<keyword evidence="3" id="KW-1185">Reference proteome</keyword>
<proteinExistence type="predicted"/>
<evidence type="ECO:0000313" key="2">
    <source>
        <dbReference type="EMBL" id="WFD09057.1"/>
    </source>
</evidence>
<name>A0ABY8EC35_9FIRM</name>
<gene>
    <name evidence="2" type="ORF">P4S50_11735</name>
</gene>
<dbReference type="EMBL" id="CP120733">
    <property type="protein sequence ID" value="WFD09057.1"/>
    <property type="molecule type" value="Genomic_DNA"/>
</dbReference>
<reference evidence="2 3" key="1">
    <citation type="submission" date="2023-03" db="EMBL/GenBank/DDBJ databases">
        <title>Complete genome sequence of Tepidibacter sp. SWIR-1, isolated from a deep-sea hydrothermal vent.</title>
        <authorList>
            <person name="Li X."/>
        </authorList>
    </citation>
    <scope>NUCLEOTIDE SEQUENCE [LARGE SCALE GENOMIC DNA]</scope>
    <source>
        <strain evidence="2 3">SWIR-1</strain>
    </source>
</reference>
<keyword evidence="1" id="KW-0812">Transmembrane</keyword>
<sequence length="185" mass="20546">MNLDKKKIYTILAAIIISLVLLVSISGMFDQNADKNYPNANLVDKSDSGRANLVTKEDELEDRLEKILSNIQGVNSVKVMITFETDRQLEPAFNETVATETTQENDSTGGRRVVTTENKTQTIVTKNNNKGNEPILLKSIEPQVRGVIVVADGAEDTVVKQRLYDAVKTVLQVSSHKIEVYPKNK</sequence>
<keyword evidence="1" id="KW-1133">Transmembrane helix</keyword>
<dbReference type="RefSeq" id="WP_277730978.1">
    <property type="nucleotide sequence ID" value="NZ_CP120733.1"/>
</dbReference>
<evidence type="ECO:0000313" key="3">
    <source>
        <dbReference type="Proteomes" id="UP001222800"/>
    </source>
</evidence>
<feature type="transmembrane region" description="Helical" evidence="1">
    <location>
        <begin position="9"/>
        <end position="29"/>
    </location>
</feature>
<accession>A0ABY8EC35</accession>
<evidence type="ECO:0000256" key="1">
    <source>
        <dbReference type="SAM" id="Phobius"/>
    </source>
</evidence>
<dbReference type="Proteomes" id="UP001222800">
    <property type="component" value="Chromosome"/>
</dbReference>
<keyword evidence="1" id="KW-0472">Membrane</keyword>
<protein>
    <submittedName>
        <fullName evidence="2">Stage III sporulation protein AG</fullName>
    </submittedName>
</protein>